<dbReference type="Pfam" id="PF00664">
    <property type="entry name" value="ABC_membrane"/>
    <property type="match status" value="1"/>
</dbReference>
<dbReference type="GO" id="GO:0140359">
    <property type="term" value="F:ABC-type transporter activity"/>
    <property type="evidence" value="ECO:0007669"/>
    <property type="project" value="InterPro"/>
</dbReference>
<dbReference type="Gene3D" id="1.20.1560.10">
    <property type="entry name" value="ABC transporter type 1, transmembrane domain"/>
    <property type="match status" value="2"/>
</dbReference>
<comment type="subcellular location">
    <subcellularLocation>
        <location evidence="1">Mitochondrion inner membrane</location>
        <topology evidence="1">Multi-pass membrane protein</topology>
    </subcellularLocation>
</comment>
<dbReference type="PROSITE" id="PS50929">
    <property type="entry name" value="ABC_TM1F"/>
    <property type="match status" value="1"/>
</dbReference>
<dbReference type="InterPro" id="IPR039421">
    <property type="entry name" value="Type_1_exporter"/>
</dbReference>
<dbReference type="GO" id="GO:0005654">
    <property type="term" value="C:nucleoplasm"/>
    <property type="evidence" value="ECO:0007669"/>
    <property type="project" value="Ensembl"/>
</dbReference>
<dbReference type="VGNC" id="VGNC:25466">
    <property type="gene designation" value="ABCB8"/>
</dbReference>
<dbReference type="InterPro" id="IPR011527">
    <property type="entry name" value="ABC1_TM_dom"/>
</dbReference>
<proteinExistence type="inferred from homology"/>
<evidence type="ECO:0000256" key="11">
    <source>
        <dbReference type="ARBA" id="ARBA00022989"/>
    </source>
</evidence>
<evidence type="ECO:0000256" key="9">
    <source>
        <dbReference type="ARBA" id="ARBA00022946"/>
    </source>
</evidence>
<sequence length="825" mass="89350">MDGRGRSTGGSRQLSLRRERGYLQSQLAVKLMLLSANQRRVARGLSGCGPEPTWSPQWGHGEAALAGWSGSPHIMLVHLFRVGIRGGPVPGKPLLPLRFQTFSAVRSSDGRPSACLLGVMAQLRSQLRARLPRAAPAPIRSPSAWRWVGGVLLGPLVLSKCPRLSLVALCEAEEAPLARSRPRVLEPRFNWTLFWQFLRPHLLVLGAAIVLALGAALVNVQIPLLLGQLVEIVAKYTRDHAGSFLTESRSLSTHLLLLYGLQGLLTFGYLVLLSRIGERMAVDLRRALFCNLLRQDIEFFDAKKTGQLVSRLTTDVQEFKSSFKLVISQGLRSCTQVAGCLVSLSMLSTRLTLLLMVATPALMGVGTLMGSALRKLSRQCQEQVSEFPPSPPVLPSFSAPCAPRSPSPSASWLSNFWVPCRSPGQQGVADEALGNVRTVRAFAMEQREEERYGAELEGSRCKAEELGRGIALFQGLSNIAFNCMVLGTLFVGGSLVAGQQLTGGDLMSFLVASQTVQRSMANLSILFGQVVRGLSAGARVFEYMTLSPGIPLSGGCSLPREHLRGSITFHNVSFSYPCRPGFPVLRDFSLTLPPGKIVALVGQSGGGKTTVASLLERFYDPTAGVVTLDGQDLRTLDPSWLRSQVIGFISQEPVLFGTTIMENIRFGKVDASDEEVYAAAREANAHEFITSFPEGYNTIVGERGATLSGGQKQRLAIARALIKQPAVLILDEATSALDSESERVVQEALDRASAGRTVLVIAHRLSTVRAAHRIVVMAHGRVCEVGTHEELLKKGGLYSELIRRQALDTPPPEAAQVLGHRHSKS</sequence>
<accession>G3MYQ9</accession>
<comment type="similarity">
    <text evidence="2">Belongs to the ABC transporter superfamily. ABCB family. Multidrug resistance exporter (TC 3.A.1.201) subfamily.</text>
</comment>
<evidence type="ECO:0000256" key="18">
    <source>
        <dbReference type="SAM" id="Phobius"/>
    </source>
</evidence>
<reference evidence="21" key="3">
    <citation type="submission" date="2025-09" db="UniProtKB">
        <authorList>
            <consortium name="Ensembl"/>
        </authorList>
    </citation>
    <scope>IDENTIFICATION</scope>
    <source>
        <strain evidence="21">Hereford</strain>
    </source>
</reference>
<dbReference type="GO" id="GO:0016887">
    <property type="term" value="F:ATP hydrolysis activity"/>
    <property type="evidence" value="ECO:0007669"/>
    <property type="project" value="InterPro"/>
</dbReference>
<dbReference type="PROSITE" id="PS00211">
    <property type="entry name" value="ABC_TRANSPORTER_1"/>
    <property type="match status" value="1"/>
</dbReference>
<protein>
    <recommendedName>
        <fullName evidence="15">Mitochondrial potassium channel ATP-binding subunit</fullName>
    </recommendedName>
    <alternativeName>
        <fullName evidence="17">ATP-binding cassette sub-family B member 8, mitochondrial</fullName>
    </alternativeName>
    <alternativeName>
        <fullName evidence="16">Mitochondrial sulfonylurea-receptor</fullName>
    </alternativeName>
</protein>
<feature type="transmembrane region" description="Helical" evidence="18">
    <location>
        <begin position="351"/>
        <end position="373"/>
    </location>
</feature>
<evidence type="ECO:0000256" key="5">
    <source>
        <dbReference type="ARBA" id="ARBA00022692"/>
    </source>
</evidence>
<feature type="domain" description="ABC transmembrane type-1" evidence="20">
    <location>
        <begin position="207"/>
        <end position="532"/>
    </location>
</feature>
<feature type="transmembrane region" description="Helical" evidence="18">
    <location>
        <begin position="256"/>
        <end position="276"/>
    </location>
</feature>
<dbReference type="PaxDb" id="9913-ENSBTAP00000054696"/>
<evidence type="ECO:0000256" key="4">
    <source>
        <dbReference type="ARBA" id="ARBA00022538"/>
    </source>
</evidence>
<dbReference type="Proteomes" id="UP000009136">
    <property type="component" value="Chromosome 4"/>
</dbReference>
<keyword evidence="10" id="KW-0630">Potassium</keyword>
<dbReference type="InterPro" id="IPR003593">
    <property type="entry name" value="AAA+_ATPase"/>
</dbReference>
<dbReference type="CDD" id="cd18574">
    <property type="entry name" value="ABC_6TM_ABCB8_like"/>
    <property type="match status" value="1"/>
</dbReference>
<dbReference type="STRING" id="9913.ENSBTAP00000054696"/>
<keyword evidence="8" id="KW-0067">ATP-binding</keyword>
<evidence type="ECO:0000259" key="20">
    <source>
        <dbReference type="PROSITE" id="PS50929"/>
    </source>
</evidence>
<dbReference type="Gene3D" id="3.40.50.300">
    <property type="entry name" value="P-loop containing nucleotide triphosphate hydrolases"/>
    <property type="match status" value="1"/>
</dbReference>
<organism evidence="21 22">
    <name type="scientific">Bos taurus</name>
    <name type="common">Bovine</name>
    <dbReference type="NCBI Taxonomy" id="9913"/>
    <lineage>
        <taxon>Eukaryota</taxon>
        <taxon>Metazoa</taxon>
        <taxon>Chordata</taxon>
        <taxon>Craniata</taxon>
        <taxon>Vertebrata</taxon>
        <taxon>Euteleostomi</taxon>
        <taxon>Mammalia</taxon>
        <taxon>Eutheria</taxon>
        <taxon>Laurasiatheria</taxon>
        <taxon>Artiodactyla</taxon>
        <taxon>Ruminantia</taxon>
        <taxon>Pecora</taxon>
        <taxon>Bovidae</taxon>
        <taxon>Bovinae</taxon>
        <taxon>Bos</taxon>
    </lineage>
</organism>
<keyword evidence="9" id="KW-0809">Transit peptide</keyword>
<keyword evidence="13" id="KW-0496">Mitochondrion</keyword>
<dbReference type="GeneTree" id="ENSGT00940000159126"/>
<dbReference type="VEuPathDB" id="HostDB:ENSBTAG00000007759"/>
<keyword evidence="7" id="KW-0999">Mitochondrion inner membrane</keyword>
<dbReference type="AlphaFoldDB" id="G3MYQ9"/>
<dbReference type="FunCoup" id="G3MYQ9">
    <property type="interactions" value="1200"/>
</dbReference>
<dbReference type="Reactome" id="R-BTA-1369007">
    <property type="pathway name" value="Mitochondrial ABC transporters"/>
</dbReference>
<reference evidence="21" key="2">
    <citation type="submission" date="2025-08" db="UniProtKB">
        <authorList>
            <consortium name="Ensembl"/>
        </authorList>
    </citation>
    <scope>IDENTIFICATION</scope>
    <source>
        <strain evidence="21">Hereford</strain>
    </source>
</reference>
<dbReference type="GO" id="GO:0016020">
    <property type="term" value="C:membrane"/>
    <property type="evidence" value="ECO:0000318"/>
    <property type="project" value="GO_Central"/>
</dbReference>
<dbReference type="Ensembl" id="ENSBTAT00000064324.4">
    <property type="protein sequence ID" value="ENSBTAP00000054696.4"/>
    <property type="gene ID" value="ENSBTAG00000007759.8"/>
</dbReference>
<feature type="domain" description="ABC transporter" evidence="19">
    <location>
        <begin position="567"/>
        <end position="804"/>
    </location>
</feature>
<dbReference type="CDD" id="cd03249">
    <property type="entry name" value="ABC_MTABC3_MDL1_MDL2"/>
    <property type="match status" value="1"/>
</dbReference>
<keyword evidence="5 18" id="KW-0812">Transmembrane</keyword>
<gene>
    <name evidence="21 23" type="primary">ABCB8</name>
</gene>
<keyword evidence="12" id="KW-0406">Ion transport</keyword>
<keyword evidence="6" id="KW-0547">Nucleotide-binding</keyword>
<dbReference type="Pfam" id="PF00005">
    <property type="entry name" value="ABC_tran"/>
    <property type="match status" value="1"/>
</dbReference>
<dbReference type="InterPro" id="IPR017871">
    <property type="entry name" value="ABC_transporter-like_CS"/>
</dbReference>
<evidence type="ECO:0000313" key="21">
    <source>
        <dbReference type="Ensembl" id="ENSBTAP00000054696.4"/>
    </source>
</evidence>
<dbReference type="PROSITE" id="PS50893">
    <property type="entry name" value="ABC_TRANSPORTER_2"/>
    <property type="match status" value="1"/>
</dbReference>
<dbReference type="Bgee" id="ENSBTAG00000007759">
    <property type="expression patterns" value="Expressed in retina and 106 other cell types or tissues"/>
</dbReference>
<dbReference type="InterPro" id="IPR036640">
    <property type="entry name" value="ABC1_TM_sf"/>
</dbReference>
<evidence type="ECO:0000313" key="23">
    <source>
        <dbReference type="VGNC" id="VGNC:25466"/>
    </source>
</evidence>
<dbReference type="InterPro" id="IPR027417">
    <property type="entry name" value="P-loop_NTPase"/>
</dbReference>
<dbReference type="SUPFAM" id="SSF52540">
    <property type="entry name" value="P-loop containing nucleoside triphosphate hydrolases"/>
    <property type="match status" value="1"/>
</dbReference>
<dbReference type="PANTHER" id="PTHR43394:SF17">
    <property type="entry name" value="MITOCHONDRIAL POTASSIUM CHANNEL ATP-BINDING SUBUNIT"/>
    <property type="match status" value="1"/>
</dbReference>
<dbReference type="InterPro" id="IPR003439">
    <property type="entry name" value="ABC_transporter-like_ATP-bd"/>
</dbReference>
<dbReference type="PANTHER" id="PTHR43394">
    <property type="entry name" value="ATP-DEPENDENT PERMEASE MDL1, MITOCHONDRIAL"/>
    <property type="match status" value="1"/>
</dbReference>
<dbReference type="GO" id="GO:0005730">
    <property type="term" value="C:nucleolus"/>
    <property type="evidence" value="ECO:0007669"/>
    <property type="project" value="Ensembl"/>
</dbReference>
<evidence type="ECO:0000256" key="10">
    <source>
        <dbReference type="ARBA" id="ARBA00022958"/>
    </source>
</evidence>
<dbReference type="GO" id="GO:0005739">
    <property type="term" value="C:mitochondrion"/>
    <property type="evidence" value="ECO:0000318"/>
    <property type="project" value="GO_Central"/>
</dbReference>
<evidence type="ECO:0000313" key="22">
    <source>
        <dbReference type="Proteomes" id="UP000009136"/>
    </source>
</evidence>
<dbReference type="HOGENOM" id="CLU_000604_84_3_1"/>
<dbReference type="GO" id="GO:0006884">
    <property type="term" value="P:cell volume homeostasis"/>
    <property type="evidence" value="ECO:0007669"/>
    <property type="project" value="Ensembl"/>
</dbReference>
<evidence type="ECO:0000259" key="19">
    <source>
        <dbReference type="PROSITE" id="PS50893"/>
    </source>
</evidence>
<dbReference type="SMART" id="SM00382">
    <property type="entry name" value="AAA"/>
    <property type="match status" value="1"/>
</dbReference>
<dbReference type="GO" id="GO:0140141">
    <property type="term" value="P:mitochondrial potassium ion transmembrane transport"/>
    <property type="evidence" value="ECO:0007669"/>
    <property type="project" value="Ensembl"/>
</dbReference>
<evidence type="ECO:0000256" key="2">
    <source>
        <dbReference type="ARBA" id="ARBA00007577"/>
    </source>
</evidence>
<evidence type="ECO:0000256" key="6">
    <source>
        <dbReference type="ARBA" id="ARBA00022741"/>
    </source>
</evidence>
<keyword evidence="14 18" id="KW-0472">Membrane</keyword>
<keyword evidence="3" id="KW-0813">Transport</keyword>
<evidence type="ECO:0000256" key="8">
    <source>
        <dbReference type="ARBA" id="ARBA00022840"/>
    </source>
</evidence>
<keyword evidence="22" id="KW-1185">Reference proteome</keyword>
<evidence type="ECO:0000256" key="13">
    <source>
        <dbReference type="ARBA" id="ARBA00023128"/>
    </source>
</evidence>
<keyword evidence="4" id="KW-0633">Potassium transport</keyword>
<evidence type="ECO:0000256" key="17">
    <source>
        <dbReference type="ARBA" id="ARBA00042968"/>
    </source>
</evidence>
<evidence type="ECO:0000256" key="16">
    <source>
        <dbReference type="ARBA" id="ARBA00041416"/>
    </source>
</evidence>
<dbReference type="GO" id="GO:0055085">
    <property type="term" value="P:transmembrane transport"/>
    <property type="evidence" value="ECO:0000318"/>
    <property type="project" value="GO_Central"/>
</dbReference>
<evidence type="ECO:0000256" key="3">
    <source>
        <dbReference type="ARBA" id="ARBA00022448"/>
    </source>
</evidence>
<evidence type="ECO:0000256" key="1">
    <source>
        <dbReference type="ARBA" id="ARBA00004448"/>
    </source>
</evidence>
<feature type="transmembrane region" description="Helical" evidence="18">
    <location>
        <begin position="202"/>
        <end position="222"/>
    </location>
</feature>
<dbReference type="eggNOG" id="KOG0058">
    <property type="taxonomic scope" value="Eukaryota"/>
</dbReference>
<evidence type="ECO:0000256" key="14">
    <source>
        <dbReference type="ARBA" id="ARBA00023136"/>
    </source>
</evidence>
<evidence type="ECO:0000256" key="7">
    <source>
        <dbReference type="ARBA" id="ARBA00022792"/>
    </source>
</evidence>
<dbReference type="GO" id="GO:0042626">
    <property type="term" value="F:ATPase-coupled transmembrane transporter activity"/>
    <property type="evidence" value="ECO:0000318"/>
    <property type="project" value="GO_Central"/>
</dbReference>
<reference evidence="21" key="1">
    <citation type="submission" date="2018-03" db="EMBL/GenBank/DDBJ databases">
        <title>ARS-UCD1.2.</title>
        <authorList>
            <person name="Rosen B.D."/>
            <person name="Bickhart D.M."/>
            <person name="Koren S."/>
            <person name="Schnabel R.D."/>
            <person name="Hall R."/>
            <person name="Zimin A."/>
            <person name="Dreischer C."/>
            <person name="Schultheiss S."/>
            <person name="Schroeder S.G."/>
            <person name="Elsik C.G."/>
            <person name="Couldrey C."/>
            <person name="Liu G.E."/>
            <person name="Van Tassell C.P."/>
            <person name="Phillippy A.M."/>
            <person name="Smith T.P.L."/>
            <person name="Medrano J.F."/>
        </authorList>
    </citation>
    <scope>NUCLEOTIDE SEQUENCE [LARGE SCALE GENOMIC DNA]</scope>
    <source>
        <strain evidence="21">Hereford</strain>
    </source>
</reference>
<dbReference type="GO" id="GO:0005524">
    <property type="term" value="F:ATP binding"/>
    <property type="evidence" value="ECO:0007669"/>
    <property type="project" value="UniProtKB-KW"/>
</dbReference>
<dbReference type="GO" id="GO:0062157">
    <property type="term" value="C:mitochondrial ATP-gated potassium channel complex"/>
    <property type="evidence" value="ECO:0007669"/>
    <property type="project" value="Ensembl"/>
</dbReference>
<dbReference type="OrthoDB" id="6500128at2759"/>
<dbReference type="GO" id="GO:0005743">
    <property type="term" value="C:mitochondrial inner membrane"/>
    <property type="evidence" value="ECO:0007669"/>
    <property type="project" value="UniProtKB-SubCell"/>
</dbReference>
<keyword evidence="11 18" id="KW-1133">Transmembrane helix</keyword>
<evidence type="ECO:0000256" key="12">
    <source>
        <dbReference type="ARBA" id="ARBA00023065"/>
    </source>
</evidence>
<dbReference type="SUPFAM" id="SSF90123">
    <property type="entry name" value="ABC transporter transmembrane region"/>
    <property type="match status" value="1"/>
</dbReference>
<dbReference type="InParanoid" id="G3MYQ9"/>
<name>G3MYQ9_BOVIN</name>
<evidence type="ECO:0000256" key="15">
    <source>
        <dbReference type="ARBA" id="ARBA00040439"/>
    </source>
</evidence>